<feature type="compositionally biased region" description="Low complexity" evidence="1">
    <location>
        <begin position="14"/>
        <end position="31"/>
    </location>
</feature>
<dbReference type="Proteomes" id="UP001153148">
    <property type="component" value="Unassembled WGS sequence"/>
</dbReference>
<evidence type="ECO:0000256" key="1">
    <source>
        <dbReference type="SAM" id="MobiDB-lite"/>
    </source>
</evidence>
<name>A0ABN7PJH4_TIMPD</name>
<keyword evidence="3" id="KW-1185">Reference proteome</keyword>
<gene>
    <name evidence="2" type="ORF">TPAB3V08_LOCUS14860</name>
</gene>
<evidence type="ECO:0000313" key="3">
    <source>
        <dbReference type="Proteomes" id="UP001153148"/>
    </source>
</evidence>
<feature type="compositionally biased region" description="Basic and acidic residues" evidence="1">
    <location>
        <begin position="119"/>
        <end position="128"/>
    </location>
</feature>
<feature type="region of interest" description="Disordered" evidence="1">
    <location>
        <begin position="50"/>
        <end position="69"/>
    </location>
</feature>
<accession>A0ABN7PJH4</accession>
<sequence length="128" mass="14317">MAEYVKLINKELRSSAATPPHHASPPTSASPQETALSALEMSRLTLWNLYNNNTPVAPPPPTAAEPQKEALNLEVREQQARAMQDVMSKRESDESLLPPPAKRLLAEEDPVKPYVGGWRDTHQDRKQR</sequence>
<organism evidence="2 3">
    <name type="scientific">Timema podura</name>
    <name type="common">Walking stick</name>
    <dbReference type="NCBI Taxonomy" id="61482"/>
    <lineage>
        <taxon>Eukaryota</taxon>
        <taxon>Metazoa</taxon>
        <taxon>Ecdysozoa</taxon>
        <taxon>Arthropoda</taxon>
        <taxon>Hexapoda</taxon>
        <taxon>Insecta</taxon>
        <taxon>Pterygota</taxon>
        <taxon>Neoptera</taxon>
        <taxon>Polyneoptera</taxon>
        <taxon>Phasmatodea</taxon>
        <taxon>Timematodea</taxon>
        <taxon>Timematoidea</taxon>
        <taxon>Timematidae</taxon>
        <taxon>Timema</taxon>
    </lineage>
</organism>
<evidence type="ECO:0000313" key="2">
    <source>
        <dbReference type="EMBL" id="CAG2067917.1"/>
    </source>
</evidence>
<feature type="region of interest" description="Disordered" evidence="1">
    <location>
        <begin position="1"/>
        <end position="37"/>
    </location>
</feature>
<reference evidence="2" key="1">
    <citation type="submission" date="2021-03" db="EMBL/GenBank/DDBJ databases">
        <authorList>
            <person name="Tran Van P."/>
        </authorList>
    </citation>
    <scope>NUCLEOTIDE SEQUENCE</scope>
</reference>
<proteinExistence type="predicted"/>
<protein>
    <submittedName>
        <fullName evidence="2">Uncharacterized protein</fullName>
    </submittedName>
</protein>
<comment type="caution">
    <text evidence="2">The sequence shown here is derived from an EMBL/GenBank/DDBJ whole genome shotgun (WGS) entry which is preliminary data.</text>
</comment>
<dbReference type="EMBL" id="CAJPIN010078042">
    <property type="protein sequence ID" value="CAG2067917.1"/>
    <property type="molecule type" value="Genomic_DNA"/>
</dbReference>
<feature type="region of interest" description="Disordered" evidence="1">
    <location>
        <begin position="77"/>
        <end position="128"/>
    </location>
</feature>